<dbReference type="EMBL" id="KZ825533">
    <property type="protein sequence ID" value="PYI29355.1"/>
    <property type="molecule type" value="Genomic_DNA"/>
</dbReference>
<proteinExistence type="predicted"/>
<dbReference type="Proteomes" id="UP000248817">
    <property type="component" value="Unassembled WGS sequence"/>
</dbReference>
<evidence type="ECO:0000313" key="1">
    <source>
        <dbReference type="EMBL" id="PYI29355.1"/>
    </source>
</evidence>
<gene>
    <name evidence="1" type="ORF">BP00DRAFT_427669</name>
</gene>
<dbReference type="AlphaFoldDB" id="A0A2V5HY11"/>
<evidence type="ECO:0000313" key="2">
    <source>
        <dbReference type="Proteomes" id="UP000248817"/>
    </source>
</evidence>
<organism evidence="1 2">
    <name type="scientific">Aspergillus indologenus CBS 114.80</name>
    <dbReference type="NCBI Taxonomy" id="1450541"/>
    <lineage>
        <taxon>Eukaryota</taxon>
        <taxon>Fungi</taxon>
        <taxon>Dikarya</taxon>
        <taxon>Ascomycota</taxon>
        <taxon>Pezizomycotina</taxon>
        <taxon>Eurotiomycetes</taxon>
        <taxon>Eurotiomycetidae</taxon>
        <taxon>Eurotiales</taxon>
        <taxon>Aspergillaceae</taxon>
        <taxon>Aspergillus</taxon>
        <taxon>Aspergillus subgen. Circumdati</taxon>
    </lineage>
</organism>
<keyword evidence="2" id="KW-1185">Reference proteome</keyword>
<reference evidence="1 2" key="1">
    <citation type="submission" date="2018-02" db="EMBL/GenBank/DDBJ databases">
        <title>The genomes of Aspergillus section Nigri reveals drivers in fungal speciation.</title>
        <authorList>
            <consortium name="DOE Joint Genome Institute"/>
            <person name="Vesth T.C."/>
            <person name="Nybo J."/>
            <person name="Theobald S."/>
            <person name="Brandl J."/>
            <person name="Frisvad J.C."/>
            <person name="Nielsen K.F."/>
            <person name="Lyhne E.K."/>
            <person name="Kogle M.E."/>
            <person name="Kuo A."/>
            <person name="Riley R."/>
            <person name="Clum A."/>
            <person name="Nolan M."/>
            <person name="Lipzen A."/>
            <person name="Salamov A."/>
            <person name="Henrissat B."/>
            <person name="Wiebenga A."/>
            <person name="De vries R.P."/>
            <person name="Grigoriev I.V."/>
            <person name="Mortensen U.H."/>
            <person name="Andersen M.R."/>
            <person name="Baker S.E."/>
        </authorList>
    </citation>
    <scope>NUCLEOTIDE SEQUENCE [LARGE SCALE GENOMIC DNA]</scope>
    <source>
        <strain evidence="1 2">CBS 114.80</strain>
    </source>
</reference>
<protein>
    <submittedName>
        <fullName evidence="1">Uncharacterized protein</fullName>
    </submittedName>
</protein>
<sequence>MASIQAAYQAAPRHARSDRLWRCRGSRTGLKTAGSFILELKSSYHPREQATPPTRNRNEHRFLKVDIAMARIVWFGLYGCIVGAPRALAIGTESA</sequence>
<accession>A0A2V5HY11</accession>
<name>A0A2V5HY11_9EURO</name>